<dbReference type="Pfam" id="PF13812">
    <property type="entry name" value="PPR_3"/>
    <property type="match status" value="1"/>
</dbReference>
<name>H9MDP9_PINLA</name>
<dbReference type="NCBIfam" id="TIGR00756">
    <property type="entry name" value="PPR"/>
    <property type="match status" value="1"/>
</dbReference>
<dbReference type="Gene3D" id="1.25.40.10">
    <property type="entry name" value="Tetratricopeptide repeat domain"/>
    <property type="match status" value="1"/>
</dbReference>
<feature type="non-terminal residue" evidence="2">
    <location>
        <position position="1"/>
    </location>
</feature>
<dbReference type="InterPro" id="IPR011990">
    <property type="entry name" value="TPR-like_helical_dom_sf"/>
</dbReference>
<dbReference type="AlphaFoldDB" id="H9MDP9"/>
<feature type="non-terminal residue" evidence="2">
    <location>
        <position position="93"/>
    </location>
</feature>
<sequence>FKQSAEQQRFRRLETPYNVAVKKLAFAKQFDAIEEILEHSLQVSKPCSEAFIIRIIKLYGLAGMPQHAIKTFNQMKNLNISPTIKSFNALLNA</sequence>
<keyword evidence="1" id="KW-0677">Repeat</keyword>
<protein>
    <recommendedName>
        <fullName evidence="3">Pentacotripeptide-repeat region of PRORP domain-containing protein</fullName>
    </recommendedName>
</protein>
<reference evidence="2" key="1">
    <citation type="submission" date="2011-12" db="EMBL/GenBank/DDBJ databases">
        <title>Nucleotide Diversity and Divergence in the Loblolly Pine Gene Space.</title>
        <authorList>
            <person name="Neale D.B."/>
            <person name="Wegrzyn J.L."/>
            <person name="Lee J.M."/>
            <person name="Eckert A.J."/>
            <person name="Liechty J.D."/>
            <person name="Stevens K.A."/>
            <person name="Langley C.H."/>
        </authorList>
    </citation>
    <scope>NUCLEOTIDE SEQUENCE</scope>
    <source>
        <strain evidence="2">10745</strain>
        <tissue evidence="2">Megagametophyte</tissue>
    </source>
</reference>
<accession>H9MDP9</accession>
<organism evidence="2">
    <name type="scientific">Pinus lambertiana</name>
    <name type="common">Sugar pine</name>
    <dbReference type="NCBI Taxonomy" id="3343"/>
    <lineage>
        <taxon>Eukaryota</taxon>
        <taxon>Viridiplantae</taxon>
        <taxon>Streptophyta</taxon>
        <taxon>Embryophyta</taxon>
        <taxon>Tracheophyta</taxon>
        <taxon>Spermatophyta</taxon>
        <taxon>Pinopsida</taxon>
        <taxon>Pinidae</taxon>
        <taxon>Conifers I</taxon>
        <taxon>Pinales</taxon>
        <taxon>Pinaceae</taxon>
        <taxon>Pinus</taxon>
        <taxon>Pinus subgen. Strobus</taxon>
    </lineage>
</organism>
<dbReference type="InterPro" id="IPR002885">
    <property type="entry name" value="PPR_rpt"/>
</dbReference>
<evidence type="ECO:0000313" key="2">
    <source>
        <dbReference type="EMBL" id="AEW09246.1"/>
    </source>
</evidence>
<dbReference type="EMBL" id="JQ264414">
    <property type="protein sequence ID" value="AEW09246.1"/>
    <property type="molecule type" value="Genomic_DNA"/>
</dbReference>
<gene>
    <name evidence="2" type="ORF">UMN_1072_01</name>
</gene>
<evidence type="ECO:0000256" key="1">
    <source>
        <dbReference type="ARBA" id="ARBA00022737"/>
    </source>
</evidence>
<evidence type="ECO:0008006" key="3">
    <source>
        <dbReference type="Google" id="ProtNLM"/>
    </source>
</evidence>
<proteinExistence type="predicted"/>